<name>A0ABT5DYZ5_9BACT</name>
<evidence type="ECO:0000256" key="1">
    <source>
        <dbReference type="SAM" id="MobiDB-lite"/>
    </source>
</evidence>
<protein>
    <submittedName>
        <fullName evidence="3">Uncharacterized protein</fullName>
    </submittedName>
</protein>
<comment type="caution">
    <text evidence="3">The sequence shown here is derived from an EMBL/GenBank/DDBJ whole genome shotgun (WGS) entry which is preliminary data.</text>
</comment>
<evidence type="ECO:0000313" key="4">
    <source>
        <dbReference type="Proteomes" id="UP001221686"/>
    </source>
</evidence>
<dbReference type="EMBL" id="JAQNDL010000002">
    <property type="protein sequence ID" value="MDC0718791.1"/>
    <property type="molecule type" value="Genomic_DNA"/>
</dbReference>
<keyword evidence="4" id="KW-1185">Reference proteome</keyword>
<feature type="region of interest" description="Disordered" evidence="1">
    <location>
        <begin position="27"/>
        <end position="87"/>
    </location>
</feature>
<organism evidence="3 4">
    <name type="scientific">Nannocystis bainbridge</name>
    <dbReference type="NCBI Taxonomy" id="2995303"/>
    <lineage>
        <taxon>Bacteria</taxon>
        <taxon>Pseudomonadati</taxon>
        <taxon>Myxococcota</taxon>
        <taxon>Polyangia</taxon>
        <taxon>Nannocystales</taxon>
        <taxon>Nannocystaceae</taxon>
        <taxon>Nannocystis</taxon>
    </lineage>
</organism>
<evidence type="ECO:0000313" key="3">
    <source>
        <dbReference type="EMBL" id="MDC0718791.1"/>
    </source>
</evidence>
<feature type="compositionally biased region" description="Polar residues" evidence="1">
    <location>
        <begin position="27"/>
        <end position="38"/>
    </location>
</feature>
<proteinExistence type="predicted"/>
<dbReference type="RefSeq" id="WP_272087301.1">
    <property type="nucleotide sequence ID" value="NZ_JAQNDL010000002.1"/>
</dbReference>
<reference evidence="3 4" key="1">
    <citation type="submission" date="2022-11" db="EMBL/GenBank/DDBJ databases">
        <title>Minimal conservation of predation-associated metabolite biosynthetic gene clusters underscores biosynthetic potential of Myxococcota including descriptions for ten novel species: Archangium lansinium sp. nov., Myxococcus landrumus sp. nov., Nannocystis bai.</title>
        <authorList>
            <person name="Ahearne A."/>
            <person name="Stevens C."/>
            <person name="Dowd S."/>
        </authorList>
    </citation>
    <scope>NUCLEOTIDE SEQUENCE [LARGE SCALE GENOMIC DNA]</scope>
    <source>
        <strain evidence="3 4">BB15-2</strain>
    </source>
</reference>
<feature type="chain" id="PRO_5045998112" evidence="2">
    <location>
        <begin position="21"/>
        <end position="215"/>
    </location>
</feature>
<accession>A0ABT5DYZ5</accession>
<feature type="compositionally biased region" description="Low complexity" evidence="1">
    <location>
        <begin position="39"/>
        <end position="67"/>
    </location>
</feature>
<feature type="signal peptide" evidence="2">
    <location>
        <begin position="1"/>
        <end position="20"/>
    </location>
</feature>
<sequence length="215" mass="21350">MTSPASALALPFALALLTVACGPQAPMSTTDGTDSNPDSTGGLTTTTGPSTTTTTTATSTTAAPTTTSVEPDPGTAATSSEGGTFITPPDVGNCVAGLGEQQARCSTCNPFLQNCPSGEKCVPASSEEGAPWHTTACVPLDPDPDGVGEPCTIEPHPTRLIDSCDAQSICLGTDPDTLGPVCVPLCEGSPEAPECPAGSTCVISNDGVLIPCLPN</sequence>
<keyword evidence="2" id="KW-0732">Signal</keyword>
<gene>
    <name evidence="3" type="ORF">POL25_17945</name>
</gene>
<evidence type="ECO:0000256" key="2">
    <source>
        <dbReference type="SAM" id="SignalP"/>
    </source>
</evidence>
<dbReference type="Proteomes" id="UP001221686">
    <property type="component" value="Unassembled WGS sequence"/>
</dbReference>